<evidence type="ECO:0000313" key="2">
    <source>
        <dbReference type="EMBL" id="GIZ41170.1"/>
    </source>
</evidence>
<reference evidence="2 3" key="1">
    <citation type="submission" date="2021-01" db="EMBL/GenBank/DDBJ databases">
        <title>Cercospora kikuchii MAFF 305040 whole genome shotgun sequence.</title>
        <authorList>
            <person name="Kashiwa T."/>
            <person name="Suzuki T."/>
        </authorList>
    </citation>
    <scope>NUCLEOTIDE SEQUENCE [LARGE SCALE GENOMIC DNA]</scope>
    <source>
        <strain evidence="2 3">MAFF 305040</strain>
    </source>
</reference>
<dbReference type="OrthoDB" id="3650518at2759"/>
<proteinExistence type="predicted"/>
<dbReference type="EMBL" id="BOLY01000003">
    <property type="protein sequence ID" value="GIZ41170.1"/>
    <property type="molecule type" value="Genomic_DNA"/>
</dbReference>
<accession>A0A9P3CJZ5</accession>
<dbReference type="GeneID" id="68290060"/>
<comment type="caution">
    <text evidence="2">The sequence shown here is derived from an EMBL/GenBank/DDBJ whole genome shotgun (WGS) entry which is preliminary data.</text>
</comment>
<name>A0A9P3CJZ5_9PEZI</name>
<evidence type="ECO:0000256" key="1">
    <source>
        <dbReference type="SAM" id="MobiDB-lite"/>
    </source>
</evidence>
<gene>
    <name evidence="2" type="ORF">CKM354_000448500</name>
</gene>
<sequence length="220" mass="24717">MGRPAWQIEERRDNLCMHTETDLDKVQIHDLMGRIYGEIWHNSDWRKYTVKDIHDEIMSRWKKGHRHNHYRTIDRESGVHDAEETRARNDTRNRVTAAAAQTCRNNWLRENNNGKFDAAFGRIIGIRLPSIATGGGRASSETASAGLSTPARPIRKRKAPATSSHATPKRPETVRSTAIEDDASTEAGNDDSSESMIEEGSVDEDENPPATTDARPCDRG</sequence>
<feature type="compositionally biased region" description="Acidic residues" evidence="1">
    <location>
        <begin position="179"/>
        <end position="207"/>
    </location>
</feature>
<feature type="region of interest" description="Disordered" evidence="1">
    <location>
        <begin position="131"/>
        <end position="220"/>
    </location>
</feature>
<evidence type="ECO:0000313" key="3">
    <source>
        <dbReference type="Proteomes" id="UP000825890"/>
    </source>
</evidence>
<dbReference type="RefSeq" id="XP_044655657.1">
    <property type="nucleotide sequence ID" value="XM_044799722.1"/>
</dbReference>
<dbReference type="AlphaFoldDB" id="A0A9P3CJZ5"/>
<organism evidence="2 3">
    <name type="scientific">Cercospora kikuchii</name>
    <dbReference type="NCBI Taxonomy" id="84275"/>
    <lineage>
        <taxon>Eukaryota</taxon>
        <taxon>Fungi</taxon>
        <taxon>Dikarya</taxon>
        <taxon>Ascomycota</taxon>
        <taxon>Pezizomycotina</taxon>
        <taxon>Dothideomycetes</taxon>
        <taxon>Dothideomycetidae</taxon>
        <taxon>Mycosphaerellales</taxon>
        <taxon>Mycosphaerellaceae</taxon>
        <taxon>Cercospora</taxon>
    </lineage>
</organism>
<dbReference type="Proteomes" id="UP000825890">
    <property type="component" value="Unassembled WGS sequence"/>
</dbReference>
<protein>
    <submittedName>
        <fullName evidence="2">Uncharacterized protein</fullName>
    </submittedName>
</protein>
<keyword evidence="3" id="KW-1185">Reference proteome</keyword>